<dbReference type="AlphaFoldDB" id="A0AAN7P1L5"/>
<proteinExistence type="predicted"/>
<feature type="signal peptide" evidence="1">
    <location>
        <begin position="1"/>
        <end position="17"/>
    </location>
</feature>
<name>A0AAN7P1L5_9COLE</name>
<keyword evidence="3" id="KW-1185">Reference proteome</keyword>
<feature type="chain" id="PRO_5042994817" evidence="1">
    <location>
        <begin position="18"/>
        <end position="128"/>
    </location>
</feature>
<organism evidence="2 3">
    <name type="scientific">Aquatica leii</name>
    <dbReference type="NCBI Taxonomy" id="1421715"/>
    <lineage>
        <taxon>Eukaryota</taxon>
        <taxon>Metazoa</taxon>
        <taxon>Ecdysozoa</taxon>
        <taxon>Arthropoda</taxon>
        <taxon>Hexapoda</taxon>
        <taxon>Insecta</taxon>
        <taxon>Pterygota</taxon>
        <taxon>Neoptera</taxon>
        <taxon>Endopterygota</taxon>
        <taxon>Coleoptera</taxon>
        <taxon>Polyphaga</taxon>
        <taxon>Elateriformia</taxon>
        <taxon>Elateroidea</taxon>
        <taxon>Lampyridae</taxon>
        <taxon>Luciolinae</taxon>
        <taxon>Aquatica</taxon>
    </lineage>
</organism>
<sequence>MHFKVLVIFAAIAAAKAGYLTPGLRYAAPAISYAAPALSYAAPAVARVEHLAPSYSLHKSEVYTAPLLRTAHIAPAVHAVAPAPLIAAPAAPLLRTGYLGHSFGYAAAPAAIGFAGAAPLPLARYGAW</sequence>
<evidence type="ECO:0000313" key="2">
    <source>
        <dbReference type="EMBL" id="KAK4873263.1"/>
    </source>
</evidence>
<dbReference type="EMBL" id="JARPUR010000007">
    <property type="protein sequence ID" value="KAK4873263.1"/>
    <property type="molecule type" value="Genomic_DNA"/>
</dbReference>
<evidence type="ECO:0000256" key="1">
    <source>
        <dbReference type="SAM" id="SignalP"/>
    </source>
</evidence>
<keyword evidence="1" id="KW-0732">Signal</keyword>
<reference evidence="3" key="1">
    <citation type="submission" date="2023-01" db="EMBL/GenBank/DDBJ databases">
        <title>Key to firefly adult light organ development and bioluminescence: homeobox transcription factors regulate luciferase expression and transportation to peroxisome.</title>
        <authorList>
            <person name="Fu X."/>
        </authorList>
    </citation>
    <scope>NUCLEOTIDE SEQUENCE [LARGE SCALE GENOMIC DNA]</scope>
</reference>
<dbReference type="Proteomes" id="UP001353858">
    <property type="component" value="Unassembled WGS sequence"/>
</dbReference>
<comment type="caution">
    <text evidence="2">The sequence shown here is derived from an EMBL/GenBank/DDBJ whole genome shotgun (WGS) entry which is preliminary data.</text>
</comment>
<gene>
    <name evidence="2" type="ORF">RN001_015292</name>
</gene>
<accession>A0AAN7P1L5</accession>
<protein>
    <submittedName>
        <fullName evidence="2">Uncharacterized protein</fullName>
    </submittedName>
</protein>
<evidence type="ECO:0000313" key="3">
    <source>
        <dbReference type="Proteomes" id="UP001353858"/>
    </source>
</evidence>